<name>F8NTI6_SERL9</name>
<gene>
    <name evidence="1" type="ORF">SERLADRAFT_387981</name>
</gene>
<dbReference type="Proteomes" id="UP000008064">
    <property type="component" value="Unassembled WGS sequence"/>
</dbReference>
<organism>
    <name type="scientific">Serpula lacrymans var. lacrymans (strain S7.9)</name>
    <name type="common">Dry rot fungus</name>
    <dbReference type="NCBI Taxonomy" id="578457"/>
    <lineage>
        <taxon>Eukaryota</taxon>
        <taxon>Fungi</taxon>
        <taxon>Dikarya</taxon>
        <taxon>Basidiomycota</taxon>
        <taxon>Agaricomycotina</taxon>
        <taxon>Agaricomycetes</taxon>
        <taxon>Agaricomycetidae</taxon>
        <taxon>Boletales</taxon>
        <taxon>Coniophorineae</taxon>
        <taxon>Serpulaceae</taxon>
        <taxon>Serpula</taxon>
    </lineage>
</organism>
<evidence type="ECO:0000313" key="1">
    <source>
        <dbReference type="EMBL" id="EGO25658.1"/>
    </source>
</evidence>
<proteinExistence type="predicted"/>
<dbReference type="KEGG" id="sla:SERLADRAFT_387981"/>
<reference evidence="1" key="1">
    <citation type="submission" date="2011-04" db="EMBL/GenBank/DDBJ databases">
        <title>Evolution of plant cell wall degrading machinery underlies the functional diversity of forest fungi.</title>
        <authorList>
            <consortium name="US DOE Joint Genome Institute (JGI-PGF)"/>
            <person name="Eastwood D.C."/>
            <person name="Floudas D."/>
            <person name="Binder M."/>
            <person name="Majcherczyk A."/>
            <person name="Schneider P."/>
            <person name="Aerts A."/>
            <person name="Asiegbu F.O."/>
            <person name="Baker S.E."/>
            <person name="Barry K."/>
            <person name="Bendiksby M."/>
            <person name="Blumentritt M."/>
            <person name="Coutinho P.M."/>
            <person name="Cullen D."/>
            <person name="Cullen D."/>
            <person name="Gathman A."/>
            <person name="Goodell B."/>
            <person name="Henrissat B."/>
            <person name="Ihrmark K."/>
            <person name="Kauserud H."/>
            <person name="Kohler A."/>
            <person name="LaButti K."/>
            <person name="Lapidus A."/>
            <person name="Lavin J.L."/>
            <person name="Lee Y.-H."/>
            <person name="Lindquist E."/>
            <person name="Lilly W."/>
            <person name="Lucas S."/>
            <person name="Morin E."/>
            <person name="Murat C."/>
            <person name="Oguiza J.A."/>
            <person name="Park J."/>
            <person name="Pisabarro A.G."/>
            <person name="Riley R."/>
            <person name="Rosling A."/>
            <person name="Salamov A."/>
            <person name="Schmidt O."/>
            <person name="Schmutz J."/>
            <person name="Skrede I."/>
            <person name="Stenlid J."/>
            <person name="Wiebenga A."/>
            <person name="Xie X."/>
            <person name="Kues U."/>
            <person name="Hibbett D.S."/>
            <person name="Hoffmeister D."/>
            <person name="Hogberg N."/>
            <person name="Martin F."/>
            <person name="Grigoriev I.V."/>
            <person name="Watkinson S.C."/>
        </authorList>
    </citation>
    <scope>NUCLEOTIDE SEQUENCE</scope>
    <source>
        <strain evidence="1">S7.9</strain>
    </source>
</reference>
<dbReference type="EMBL" id="GL945433">
    <property type="protein sequence ID" value="EGO25658.1"/>
    <property type="molecule type" value="Genomic_DNA"/>
</dbReference>
<dbReference type="GeneID" id="18811301"/>
<dbReference type="AlphaFoldDB" id="F8NTI6"/>
<protein>
    <submittedName>
        <fullName evidence="1">Uncharacterized protein</fullName>
    </submittedName>
</protein>
<accession>F8NTI6</accession>
<sequence>MKACYTRCCPASQSAGKPSVTVQTPVCRPMPTFVDHSSRLKLDLTSNLTFPQNTPIMGHTP</sequence>
<dbReference type="RefSeq" id="XP_007317780.1">
    <property type="nucleotide sequence ID" value="XM_007317718.1"/>
</dbReference>
<dbReference type="HOGENOM" id="CLU_2924143_0_0_1"/>